<protein>
    <recommendedName>
        <fullName evidence="6">UDP-glucose 4-epimerase</fullName>
        <ecNumber evidence="5">5.1.3.2</ecNumber>
    </recommendedName>
    <alternativeName>
        <fullName evidence="11">Galactowaldenase</fullName>
    </alternativeName>
    <alternativeName>
        <fullName evidence="10">UDP-galactose 4-epimerase</fullName>
    </alternativeName>
</protein>
<reference evidence="13 14" key="1">
    <citation type="submission" date="2018-11" db="EMBL/GenBank/DDBJ databases">
        <title>Trebonia kvetii gen.nov., sp.nov., a novel acidophilic actinobacterium, and proposal of the new actinobacterial family Treboniaceae fam. nov.</title>
        <authorList>
            <person name="Rapoport D."/>
            <person name="Sagova-Mareckova M."/>
            <person name="Sedlacek I."/>
            <person name="Provaznik J."/>
            <person name="Kralova S."/>
            <person name="Pavlinic D."/>
            <person name="Benes V."/>
            <person name="Kopecky J."/>
        </authorList>
    </citation>
    <scope>NUCLEOTIDE SEQUENCE [LARGE SCALE GENOMIC DNA]</scope>
    <source>
        <strain evidence="13 14">15Tr583</strain>
    </source>
</reference>
<organism evidence="13 14">
    <name type="scientific">Trebonia kvetii</name>
    <dbReference type="NCBI Taxonomy" id="2480626"/>
    <lineage>
        <taxon>Bacteria</taxon>
        <taxon>Bacillati</taxon>
        <taxon>Actinomycetota</taxon>
        <taxon>Actinomycetes</taxon>
        <taxon>Streptosporangiales</taxon>
        <taxon>Treboniaceae</taxon>
        <taxon>Trebonia</taxon>
    </lineage>
</organism>
<evidence type="ECO:0000256" key="3">
    <source>
        <dbReference type="ARBA" id="ARBA00004947"/>
    </source>
</evidence>
<proteinExistence type="inferred from homology"/>
<evidence type="ECO:0000256" key="2">
    <source>
        <dbReference type="ARBA" id="ARBA00001911"/>
    </source>
</evidence>
<keyword evidence="8" id="KW-0119">Carbohydrate metabolism</keyword>
<dbReference type="OrthoDB" id="9776016at2"/>
<evidence type="ECO:0000256" key="7">
    <source>
        <dbReference type="ARBA" id="ARBA00023027"/>
    </source>
</evidence>
<comment type="caution">
    <text evidence="13">The sequence shown here is derived from an EMBL/GenBank/DDBJ whole genome shotgun (WGS) entry which is preliminary data.</text>
</comment>
<evidence type="ECO:0000313" key="13">
    <source>
        <dbReference type="EMBL" id="TVY99002.1"/>
    </source>
</evidence>
<gene>
    <name evidence="13" type="ORF">EAS64_42365</name>
</gene>
<evidence type="ECO:0000256" key="1">
    <source>
        <dbReference type="ARBA" id="ARBA00000083"/>
    </source>
</evidence>
<dbReference type="EC" id="5.1.3.2" evidence="5"/>
<evidence type="ECO:0000256" key="6">
    <source>
        <dbReference type="ARBA" id="ARBA00018569"/>
    </source>
</evidence>
<accession>A0A6P2BKN4</accession>
<keyword evidence="8" id="KW-0299">Galactose metabolism</keyword>
<name>A0A6P2BKN4_9ACTN</name>
<dbReference type="AlphaFoldDB" id="A0A6P2BKN4"/>
<evidence type="ECO:0000313" key="14">
    <source>
        <dbReference type="Proteomes" id="UP000460272"/>
    </source>
</evidence>
<evidence type="ECO:0000256" key="9">
    <source>
        <dbReference type="ARBA" id="ARBA00023235"/>
    </source>
</evidence>
<keyword evidence="9" id="KW-0413">Isomerase</keyword>
<dbReference type="Pfam" id="PF01370">
    <property type="entry name" value="Epimerase"/>
    <property type="match status" value="1"/>
</dbReference>
<comment type="similarity">
    <text evidence="4">Belongs to the NAD(P)-dependent epimerase/dehydratase family.</text>
</comment>
<evidence type="ECO:0000256" key="11">
    <source>
        <dbReference type="ARBA" id="ARBA00033067"/>
    </source>
</evidence>
<dbReference type="InterPro" id="IPR001509">
    <property type="entry name" value="Epimerase_deHydtase"/>
</dbReference>
<dbReference type="GO" id="GO:0006012">
    <property type="term" value="P:galactose metabolic process"/>
    <property type="evidence" value="ECO:0007669"/>
    <property type="project" value="UniProtKB-KW"/>
</dbReference>
<dbReference type="GO" id="GO:0003978">
    <property type="term" value="F:UDP-glucose 4-epimerase activity"/>
    <property type="evidence" value="ECO:0007669"/>
    <property type="project" value="UniProtKB-EC"/>
</dbReference>
<evidence type="ECO:0000256" key="10">
    <source>
        <dbReference type="ARBA" id="ARBA00031367"/>
    </source>
</evidence>
<dbReference type="EMBL" id="RPFW01000015">
    <property type="protein sequence ID" value="TVY99002.1"/>
    <property type="molecule type" value="Genomic_DNA"/>
</dbReference>
<dbReference type="GO" id="GO:0005829">
    <property type="term" value="C:cytosol"/>
    <property type="evidence" value="ECO:0007669"/>
    <property type="project" value="TreeGrafter"/>
</dbReference>
<dbReference type="SUPFAM" id="SSF51735">
    <property type="entry name" value="NAD(P)-binding Rossmann-fold domains"/>
    <property type="match status" value="1"/>
</dbReference>
<comment type="cofactor">
    <cofactor evidence="2">
        <name>NAD(+)</name>
        <dbReference type="ChEBI" id="CHEBI:57540"/>
    </cofactor>
</comment>
<evidence type="ECO:0000256" key="5">
    <source>
        <dbReference type="ARBA" id="ARBA00013189"/>
    </source>
</evidence>
<sequence>MTNSGGGASVKVLVMGGTRFNGLALVQELVKWGHEVTVLNRGQSEARLPRAVGRLYADRTNHEQLREVLGTEEFDVVQDLSGYALADVQPLVELFRGRIGHYLFGSSTVIYARPRVLPIRESDSVDRSERQTEYGLQKLKVEAYLLDLYRREGFQATVVPLSMVLGPNNMVADREQRMFQRLLLGRPVLIPGDGTTLSQIGHVDDGAVAMRMLMMQPQTFGKRYNLTGRDYWSEEAYVDTFADIIGVTPHKVFVPAPVMDDIYAGKGDQSSVRKGVPAMNKAGDSAAAVMAKHDPRAVGVRGLIQKLAPNIHHWNDSTFFSVERLWEDVGFRPAYTFEAAVEHTYDWFRREKLDESLQFDFSWEDNLLERLGAR</sequence>
<evidence type="ECO:0000256" key="4">
    <source>
        <dbReference type="ARBA" id="ARBA00007637"/>
    </source>
</evidence>
<dbReference type="PANTHER" id="PTHR43725:SF47">
    <property type="entry name" value="UDP-GLUCOSE 4-EPIMERASE"/>
    <property type="match status" value="1"/>
</dbReference>
<comment type="catalytic activity">
    <reaction evidence="1">
        <text>UDP-alpha-D-glucose = UDP-alpha-D-galactose</text>
        <dbReference type="Rhea" id="RHEA:22168"/>
        <dbReference type="ChEBI" id="CHEBI:58885"/>
        <dbReference type="ChEBI" id="CHEBI:66914"/>
        <dbReference type="EC" id="5.1.3.2"/>
    </reaction>
</comment>
<dbReference type="Gene3D" id="3.40.50.720">
    <property type="entry name" value="NAD(P)-binding Rossmann-like Domain"/>
    <property type="match status" value="1"/>
</dbReference>
<keyword evidence="14" id="KW-1185">Reference proteome</keyword>
<dbReference type="PANTHER" id="PTHR43725">
    <property type="entry name" value="UDP-GLUCOSE 4-EPIMERASE"/>
    <property type="match status" value="1"/>
</dbReference>
<keyword evidence="7" id="KW-0520">NAD</keyword>
<dbReference type="InterPro" id="IPR036291">
    <property type="entry name" value="NAD(P)-bd_dom_sf"/>
</dbReference>
<evidence type="ECO:0000259" key="12">
    <source>
        <dbReference type="Pfam" id="PF01370"/>
    </source>
</evidence>
<comment type="pathway">
    <text evidence="3">Carbohydrate metabolism; galactose metabolism.</text>
</comment>
<feature type="domain" description="NAD-dependent epimerase/dehydratase" evidence="12">
    <location>
        <begin position="12"/>
        <end position="226"/>
    </location>
</feature>
<evidence type="ECO:0000256" key="8">
    <source>
        <dbReference type="ARBA" id="ARBA00023144"/>
    </source>
</evidence>
<dbReference type="Proteomes" id="UP000460272">
    <property type="component" value="Unassembled WGS sequence"/>
</dbReference>